<keyword evidence="3" id="KW-1185">Reference proteome</keyword>
<comment type="caution">
    <text evidence="2">The sequence shown here is derived from an EMBL/GenBank/DDBJ whole genome shotgun (WGS) entry which is preliminary data.</text>
</comment>
<proteinExistence type="predicted"/>
<keyword evidence="1" id="KW-0175">Coiled coil</keyword>
<name>A0AA37MD23_9HYPH</name>
<gene>
    <name evidence="2" type="ORF">NBEOAGPD_5143</name>
</gene>
<dbReference type="SUPFAM" id="SSF52540">
    <property type="entry name" value="P-loop containing nucleoside triphosphate hydrolases"/>
    <property type="match status" value="1"/>
</dbReference>
<dbReference type="EMBL" id="BPQM01000171">
    <property type="protein sequence ID" value="GJD81887.1"/>
    <property type="molecule type" value="Genomic_DNA"/>
</dbReference>
<dbReference type="Gene3D" id="3.40.50.300">
    <property type="entry name" value="P-loop containing nucleotide triphosphate hydrolases"/>
    <property type="match status" value="1"/>
</dbReference>
<evidence type="ECO:0008006" key="4">
    <source>
        <dbReference type="Google" id="ProtNLM"/>
    </source>
</evidence>
<sequence>MVAGAAIPEQVFDAMSGTDRFERTAILVLGMHRSGTSAVTRVLSLLGATLPERLMPKAEGNPVGYFEPMEIVSIHERLLASADTEWSDWGAFPQDWYRSGSRDAFLAELTEAVIRNYGDDGLFLVKDPRLLRFVPLWRDLLTGLRVRPAAVLPFRNPIEVALSLKRRDGFPQEHGFLLWLRHVLDAEFHSRDLVRAFVSYDRLLDQKRMATYGLIESLPFDWPRKTSAAFDEIAKFLDGKLRRNTASRDDLSLLAGIPEPVRATFRAYEALERDPYDRAAMSALDAVRAEFDRTTGVMADTFKALRRQFEADQSEAIAMRSEVATYEKRVEARAKELLEEASALKQQRAEVAALHTELQHRLADIDNLHGTLHAMQVEAARQNEAIRAVADERYGSLHAEIGGLNDATHALKVEAAQHQNENRAASSTLERSIGGLQEEVLRLRGAAVYADYRRAQARRHRWWSRKKPDPARAALCALILRSGLFDPDWYRARYLAAAGPDLDPIDHYIDYGRAQRLSPGPNFDAQWYAEANPDVASSGHDVLLHYLQHGREEGRPPLRR</sequence>
<evidence type="ECO:0000313" key="2">
    <source>
        <dbReference type="EMBL" id="GJD81887.1"/>
    </source>
</evidence>
<dbReference type="InterPro" id="IPR027417">
    <property type="entry name" value="P-loop_NTPase"/>
</dbReference>
<accession>A0AA37MD23</accession>
<protein>
    <recommendedName>
        <fullName evidence="4">Sulfotransferase family protein</fullName>
    </recommendedName>
</protein>
<dbReference type="AlphaFoldDB" id="A0AA37MD23"/>
<organism evidence="2 3">
    <name type="scientific">Methylobacterium gregans</name>
    <dbReference type="NCBI Taxonomy" id="374424"/>
    <lineage>
        <taxon>Bacteria</taxon>
        <taxon>Pseudomonadati</taxon>
        <taxon>Pseudomonadota</taxon>
        <taxon>Alphaproteobacteria</taxon>
        <taxon>Hyphomicrobiales</taxon>
        <taxon>Methylobacteriaceae</taxon>
        <taxon>Methylobacterium</taxon>
    </lineage>
</organism>
<reference evidence="2" key="2">
    <citation type="submission" date="2021-08" db="EMBL/GenBank/DDBJ databases">
        <authorList>
            <person name="Tani A."/>
            <person name="Ola A."/>
            <person name="Ogura Y."/>
            <person name="Katsura K."/>
            <person name="Hayashi T."/>
        </authorList>
    </citation>
    <scope>NUCLEOTIDE SEQUENCE</scope>
    <source>
        <strain evidence="2">NBRC 103626</strain>
    </source>
</reference>
<evidence type="ECO:0000313" key="3">
    <source>
        <dbReference type="Proteomes" id="UP001055108"/>
    </source>
</evidence>
<feature type="coiled-coil region" evidence="1">
    <location>
        <begin position="327"/>
        <end position="354"/>
    </location>
</feature>
<dbReference type="Proteomes" id="UP001055108">
    <property type="component" value="Unassembled WGS sequence"/>
</dbReference>
<reference evidence="2" key="1">
    <citation type="journal article" date="2016" name="Front. Microbiol.">
        <title>Genome Sequence of the Piezophilic, Mesophilic Sulfate-Reducing Bacterium Desulfovibrio indicus J2T.</title>
        <authorList>
            <person name="Cao J."/>
            <person name="Maignien L."/>
            <person name="Shao Z."/>
            <person name="Alain K."/>
            <person name="Jebbar M."/>
        </authorList>
    </citation>
    <scope>NUCLEOTIDE SEQUENCE</scope>
    <source>
        <strain evidence="2">NBRC 103626</strain>
    </source>
</reference>
<evidence type="ECO:0000256" key="1">
    <source>
        <dbReference type="SAM" id="Coils"/>
    </source>
</evidence>